<protein>
    <recommendedName>
        <fullName evidence="1">F-box associated beta-propeller type 1 domain-containing protein</fullName>
    </recommendedName>
</protein>
<proteinExistence type="predicted"/>
<gene>
    <name evidence="2" type="ORF">L3X38_034197</name>
</gene>
<evidence type="ECO:0000313" key="2">
    <source>
        <dbReference type="EMBL" id="KAI5325123.1"/>
    </source>
</evidence>
<dbReference type="AlphaFoldDB" id="A0AAD4VIS3"/>
<dbReference type="InterPro" id="IPR017451">
    <property type="entry name" value="F-box-assoc_interact_dom"/>
</dbReference>
<dbReference type="Proteomes" id="UP001054821">
    <property type="component" value="Chromosome 6"/>
</dbReference>
<reference evidence="2 3" key="1">
    <citation type="journal article" date="2022" name="G3 (Bethesda)">
        <title>Whole-genome sequence and methylome profiling of the almond [Prunus dulcis (Mill.) D.A. Webb] cultivar 'Nonpareil'.</title>
        <authorList>
            <person name="D'Amico-Willman K.M."/>
            <person name="Ouma W.Z."/>
            <person name="Meulia T."/>
            <person name="Sideli G.M."/>
            <person name="Gradziel T.M."/>
            <person name="Fresnedo-Ramirez J."/>
        </authorList>
    </citation>
    <scope>NUCLEOTIDE SEQUENCE [LARGE SCALE GENOMIC DNA]</scope>
    <source>
        <strain evidence="2">Clone GOH B32 T37-40</strain>
    </source>
</reference>
<dbReference type="NCBIfam" id="TIGR01640">
    <property type="entry name" value="F_box_assoc_1"/>
    <property type="match status" value="1"/>
</dbReference>
<keyword evidence="3" id="KW-1185">Reference proteome</keyword>
<feature type="domain" description="F-box associated beta-propeller type 1" evidence="1">
    <location>
        <begin position="11"/>
        <end position="104"/>
    </location>
</feature>
<dbReference type="Pfam" id="PF07734">
    <property type="entry name" value="FBA_1"/>
    <property type="match status" value="1"/>
</dbReference>
<evidence type="ECO:0000313" key="3">
    <source>
        <dbReference type="Proteomes" id="UP001054821"/>
    </source>
</evidence>
<comment type="caution">
    <text evidence="2">The sequence shown here is derived from an EMBL/GenBank/DDBJ whole genome shotgun (WGS) entry which is preliminary data.</text>
</comment>
<dbReference type="PANTHER" id="PTHR31672">
    <property type="entry name" value="BNACNNG10540D PROTEIN"/>
    <property type="match status" value="1"/>
</dbReference>
<organism evidence="2 3">
    <name type="scientific">Prunus dulcis</name>
    <name type="common">Almond</name>
    <name type="synonym">Amygdalus dulcis</name>
    <dbReference type="NCBI Taxonomy" id="3755"/>
    <lineage>
        <taxon>Eukaryota</taxon>
        <taxon>Viridiplantae</taxon>
        <taxon>Streptophyta</taxon>
        <taxon>Embryophyta</taxon>
        <taxon>Tracheophyta</taxon>
        <taxon>Spermatophyta</taxon>
        <taxon>Magnoliopsida</taxon>
        <taxon>eudicotyledons</taxon>
        <taxon>Gunneridae</taxon>
        <taxon>Pentapetalae</taxon>
        <taxon>rosids</taxon>
        <taxon>fabids</taxon>
        <taxon>Rosales</taxon>
        <taxon>Rosaceae</taxon>
        <taxon>Amygdaloideae</taxon>
        <taxon>Amygdaleae</taxon>
        <taxon>Prunus</taxon>
    </lineage>
</organism>
<dbReference type="InterPro" id="IPR050796">
    <property type="entry name" value="SCF_F-box_component"/>
</dbReference>
<dbReference type="PANTHER" id="PTHR31672:SF13">
    <property type="entry name" value="F-BOX PROTEIN CPR30-LIKE"/>
    <property type="match status" value="1"/>
</dbReference>
<sequence length="125" mass="14443">MLRLSPLYNDFGYISATDDYRVVVALNFCVKVEVDIFSLRANAWKGVKAPDDQFQPMQSHHGVLLNEALHWLSEHQRDTEQAIFDFDLAKEEFRKVPLPVISEFDDMYFHHVGLLEGCLCITVQV</sequence>
<dbReference type="EMBL" id="JAJFAZ020000006">
    <property type="protein sequence ID" value="KAI5325123.1"/>
    <property type="molecule type" value="Genomic_DNA"/>
</dbReference>
<dbReference type="InterPro" id="IPR006527">
    <property type="entry name" value="F-box-assoc_dom_typ1"/>
</dbReference>
<name>A0AAD4VIS3_PRUDU</name>
<accession>A0AAD4VIS3</accession>
<evidence type="ECO:0000259" key="1">
    <source>
        <dbReference type="Pfam" id="PF07734"/>
    </source>
</evidence>